<accession>A0AAD9FYL9</accession>
<keyword evidence="3" id="KW-1185">Reference proteome</keyword>
<protein>
    <recommendedName>
        <fullName evidence="4">Ribosomal protein L10</fullName>
    </recommendedName>
</protein>
<proteinExistence type="inferred from homology"/>
<sequence length="154" mass="18702">MFINYKKLLNYKMIIQKKKIFKKFKINQLQKIKQTYKYIYIFRYNDLNINEIISLKKEIKKLDYKSLILNQNLTTHIFSQLKGQGSILIIYGNNNLNLIENLKNLKKFKLIYLNIQNNIYSNLKIKQILSKNYPPLNNLIVQPFLNFIYYLRKI</sequence>
<evidence type="ECO:0000313" key="2">
    <source>
        <dbReference type="EMBL" id="KAK1928407.1"/>
    </source>
</evidence>
<organism evidence="2 3">
    <name type="scientific">Phytophthora citrophthora</name>
    <dbReference type="NCBI Taxonomy" id="4793"/>
    <lineage>
        <taxon>Eukaryota</taxon>
        <taxon>Sar</taxon>
        <taxon>Stramenopiles</taxon>
        <taxon>Oomycota</taxon>
        <taxon>Peronosporomycetes</taxon>
        <taxon>Peronosporales</taxon>
        <taxon>Peronosporaceae</taxon>
        <taxon>Phytophthora</taxon>
    </lineage>
</organism>
<gene>
    <name evidence="2" type="ORF">P3T76_016081</name>
</gene>
<name>A0AAD9FYL9_9STRA</name>
<dbReference type="AlphaFoldDB" id="A0AAD9FYL9"/>
<evidence type="ECO:0000313" key="3">
    <source>
        <dbReference type="Proteomes" id="UP001259832"/>
    </source>
</evidence>
<geneLocation type="mitochondrion" evidence="2"/>
<evidence type="ECO:0008006" key="4">
    <source>
        <dbReference type="Google" id="ProtNLM"/>
    </source>
</evidence>
<dbReference type="InterPro" id="IPR043141">
    <property type="entry name" value="Ribosomal_uL10-like_sf"/>
</dbReference>
<evidence type="ECO:0000256" key="1">
    <source>
        <dbReference type="ARBA" id="ARBA00008889"/>
    </source>
</evidence>
<keyword evidence="2" id="KW-0496">Mitochondrion</keyword>
<reference evidence="2" key="1">
    <citation type="submission" date="2023-08" db="EMBL/GenBank/DDBJ databases">
        <title>Reference Genome Resource for the Citrus Pathogen Phytophthora citrophthora.</title>
        <authorList>
            <person name="Moller H."/>
            <person name="Coetzee B."/>
            <person name="Rose L.J."/>
            <person name="Van Niekerk J.M."/>
        </authorList>
    </citation>
    <scope>NUCLEOTIDE SEQUENCE</scope>
    <source>
        <strain evidence="2">STE-U-9442</strain>
    </source>
</reference>
<dbReference type="EMBL" id="JASMQC010000069">
    <property type="protein sequence ID" value="KAK1928407.1"/>
    <property type="molecule type" value="Genomic_DNA"/>
</dbReference>
<dbReference type="Proteomes" id="UP001259832">
    <property type="component" value="Unassembled WGS sequence"/>
</dbReference>
<dbReference type="SUPFAM" id="SSF160369">
    <property type="entry name" value="Ribosomal protein L10-like"/>
    <property type="match status" value="1"/>
</dbReference>
<comment type="caution">
    <text evidence="2">The sequence shown here is derived from an EMBL/GenBank/DDBJ whole genome shotgun (WGS) entry which is preliminary data.</text>
</comment>
<comment type="similarity">
    <text evidence="1">Belongs to the universal ribosomal protein uL10 family.</text>
</comment>